<comment type="function">
    <text evidence="2">Purine nucleoside enzyme that catalyzes the phosphorolysis of adenosine and inosine nucleosides, yielding D-ribose 1-phosphate and the respective free bases, adenine and hypoxanthine. Also catalyzes the phosphorolysis of S-methyl-5'-thioadenosine into adenine and S-methyl-5-thio-alpha-D-ribose 1-phosphate. Also has adenosine deaminase activity.</text>
</comment>
<dbReference type="STRING" id="45851.BHV86_05960"/>
<dbReference type="InterPro" id="IPR003730">
    <property type="entry name" value="Cu_polyphenol_OxRdtase"/>
</dbReference>
<comment type="caution">
    <text evidence="12">The sequence shown here is derived from an EMBL/GenBank/DDBJ whole genome shotgun (WGS) entry which is preliminary data.</text>
</comment>
<evidence type="ECO:0000256" key="7">
    <source>
        <dbReference type="ARBA" id="ARBA00022833"/>
    </source>
</evidence>
<evidence type="ECO:0000313" key="12">
    <source>
        <dbReference type="EMBL" id="EFF69523.1"/>
    </source>
</evidence>
<dbReference type="SUPFAM" id="SSF64438">
    <property type="entry name" value="CNF1/YfiH-like putative cysteine hydrolases"/>
    <property type="match status" value="1"/>
</dbReference>
<comment type="catalytic activity">
    <reaction evidence="8">
        <text>adenosine + H2O + H(+) = inosine + NH4(+)</text>
        <dbReference type="Rhea" id="RHEA:24408"/>
        <dbReference type="ChEBI" id="CHEBI:15377"/>
        <dbReference type="ChEBI" id="CHEBI:15378"/>
        <dbReference type="ChEBI" id="CHEBI:16335"/>
        <dbReference type="ChEBI" id="CHEBI:17596"/>
        <dbReference type="ChEBI" id="CHEBI:28938"/>
        <dbReference type="EC" id="3.5.4.4"/>
    </reaction>
    <physiologicalReaction direction="left-to-right" evidence="8">
        <dbReference type="Rhea" id="RHEA:24409"/>
    </physiologicalReaction>
</comment>
<dbReference type="EMBL" id="ABWN01000017">
    <property type="protein sequence ID" value="EFF69523.1"/>
    <property type="molecule type" value="Genomic_DNA"/>
</dbReference>
<name>D4RWJ9_9FIRM</name>
<keyword evidence="4" id="KW-0808">Transferase</keyword>
<dbReference type="GO" id="GO:0016787">
    <property type="term" value="F:hydrolase activity"/>
    <property type="evidence" value="ECO:0007669"/>
    <property type="project" value="UniProtKB-KW"/>
</dbReference>
<dbReference type="PANTHER" id="PTHR30616:SF2">
    <property type="entry name" value="PURINE NUCLEOSIDE PHOSPHORYLASE LACC1"/>
    <property type="match status" value="1"/>
</dbReference>
<comment type="similarity">
    <text evidence="3 11">Belongs to the purine nucleoside phosphorylase YfiH/LACC1 family.</text>
</comment>
<keyword evidence="7" id="KW-0862">Zinc</keyword>
<dbReference type="PANTHER" id="PTHR30616">
    <property type="entry name" value="UNCHARACTERIZED PROTEIN YFIH"/>
    <property type="match status" value="1"/>
</dbReference>
<dbReference type="GeneID" id="98918403"/>
<evidence type="ECO:0000256" key="6">
    <source>
        <dbReference type="ARBA" id="ARBA00022801"/>
    </source>
</evidence>
<dbReference type="InterPro" id="IPR038371">
    <property type="entry name" value="Cu_polyphenol_OxRdtase_sf"/>
</dbReference>
<dbReference type="Proteomes" id="UP000006238">
    <property type="component" value="Unassembled WGS sequence"/>
</dbReference>
<dbReference type="HOGENOM" id="CLU_065784_0_0_9"/>
<dbReference type="GO" id="GO:0017061">
    <property type="term" value="F:S-methyl-5-thioadenosine phosphorylase activity"/>
    <property type="evidence" value="ECO:0007669"/>
    <property type="project" value="UniProtKB-EC"/>
</dbReference>
<dbReference type="AlphaFoldDB" id="D4RWJ9"/>
<dbReference type="InterPro" id="IPR011324">
    <property type="entry name" value="Cytotoxic_necrot_fac-like_cat"/>
</dbReference>
<dbReference type="Pfam" id="PF02578">
    <property type="entry name" value="Cu-oxidase_4"/>
    <property type="match status" value="1"/>
</dbReference>
<gene>
    <name evidence="12" type="ORF">BUTYVIB_00035</name>
</gene>
<dbReference type="Gene3D" id="3.60.140.10">
    <property type="entry name" value="CNF1/YfiH-like putative cysteine hydrolases"/>
    <property type="match status" value="1"/>
</dbReference>
<evidence type="ECO:0000256" key="8">
    <source>
        <dbReference type="ARBA" id="ARBA00047989"/>
    </source>
</evidence>
<keyword evidence="13" id="KW-1185">Reference proteome</keyword>
<evidence type="ECO:0000256" key="2">
    <source>
        <dbReference type="ARBA" id="ARBA00003215"/>
    </source>
</evidence>
<sequence length="281" mass="31156">MNINFYDFSNTTKIQGTVPHITFNNLNGVDFIKHGFSTRLGGVSKGIYSSMNLSFTRGDDEKAVSQNFEIIGNELDMDVNSMVYAMQTHTTNVMKVTKEHCGMGVTRERNFSDVDGLITNEPGVTLVTSYADCVPLFFADTRNKAIGLSHSGWRGTVGNIADVTVKMMEKEYNTDPADIVAFIGPSICHNCYEVSEDVAEQFAKAYGTEVFEDILYIKDNGKFKLDLWRANYRNFINAGILPENIGITDICTCCNSDLLFSHRASKGMRGGMCGFLTIKGE</sequence>
<evidence type="ECO:0000256" key="3">
    <source>
        <dbReference type="ARBA" id="ARBA00007353"/>
    </source>
</evidence>
<reference evidence="12 13" key="1">
    <citation type="submission" date="2010-02" db="EMBL/GenBank/DDBJ databases">
        <authorList>
            <person name="Weinstock G."/>
            <person name="Sodergren E."/>
            <person name="Clifton S."/>
            <person name="Fulton L."/>
            <person name="Fulton B."/>
            <person name="Courtney L."/>
            <person name="Fronick C."/>
            <person name="Harrison M."/>
            <person name="Strong C."/>
            <person name="Farmer C."/>
            <person name="Delahaunty K."/>
            <person name="Markovic C."/>
            <person name="Hall O."/>
            <person name="Minx P."/>
            <person name="Tomlinson C."/>
            <person name="Mitreva M."/>
            <person name="Nelson J."/>
            <person name="Hou S."/>
            <person name="Wollam A."/>
            <person name="Pepin K.H."/>
            <person name="Johnson M."/>
            <person name="Bhonagiri V."/>
            <person name="Zhang X."/>
            <person name="Suruliraj S."/>
            <person name="Warren W."/>
            <person name="Chinwalla A."/>
            <person name="Mardis E.R."/>
            <person name="Wilson R.K."/>
        </authorList>
    </citation>
    <scope>NUCLEOTIDE SEQUENCE [LARGE SCALE GENOMIC DNA]</scope>
    <source>
        <strain evidence="12 13">DSM 2876</strain>
    </source>
</reference>
<dbReference type="NCBIfam" id="TIGR00726">
    <property type="entry name" value="peptidoglycan editing factor PgeF"/>
    <property type="match status" value="1"/>
</dbReference>
<keyword evidence="5" id="KW-0479">Metal-binding</keyword>
<comment type="catalytic activity">
    <reaction evidence="10">
        <text>S-methyl-5'-thioadenosine + phosphate = 5-(methylsulfanyl)-alpha-D-ribose 1-phosphate + adenine</text>
        <dbReference type="Rhea" id="RHEA:11852"/>
        <dbReference type="ChEBI" id="CHEBI:16708"/>
        <dbReference type="ChEBI" id="CHEBI:17509"/>
        <dbReference type="ChEBI" id="CHEBI:43474"/>
        <dbReference type="ChEBI" id="CHEBI:58533"/>
        <dbReference type="EC" id="2.4.2.28"/>
    </reaction>
    <physiologicalReaction direction="left-to-right" evidence="10">
        <dbReference type="Rhea" id="RHEA:11853"/>
    </physiologicalReaction>
</comment>
<dbReference type="CDD" id="cd16833">
    <property type="entry name" value="YfiH"/>
    <property type="match status" value="1"/>
</dbReference>
<evidence type="ECO:0000256" key="5">
    <source>
        <dbReference type="ARBA" id="ARBA00022723"/>
    </source>
</evidence>
<evidence type="ECO:0000256" key="10">
    <source>
        <dbReference type="ARBA" id="ARBA00049893"/>
    </source>
</evidence>
<dbReference type="RefSeq" id="WP_005600556.1">
    <property type="nucleotide sequence ID" value="NZ_GG663519.1"/>
</dbReference>
<protein>
    <recommendedName>
        <fullName evidence="11">Purine nucleoside phosphorylase</fullName>
    </recommendedName>
</protein>
<dbReference type="GO" id="GO:0005507">
    <property type="term" value="F:copper ion binding"/>
    <property type="evidence" value="ECO:0007669"/>
    <property type="project" value="TreeGrafter"/>
</dbReference>
<comment type="catalytic activity">
    <reaction evidence="9">
        <text>adenosine + phosphate = alpha-D-ribose 1-phosphate + adenine</text>
        <dbReference type="Rhea" id="RHEA:27642"/>
        <dbReference type="ChEBI" id="CHEBI:16335"/>
        <dbReference type="ChEBI" id="CHEBI:16708"/>
        <dbReference type="ChEBI" id="CHEBI:43474"/>
        <dbReference type="ChEBI" id="CHEBI:57720"/>
        <dbReference type="EC" id="2.4.2.1"/>
    </reaction>
    <physiologicalReaction direction="left-to-right" evidence="9">
        <dbReference type="Rhea" id="RHEA:27643"/>
    </physiologicalReaction>
</comment>
<accession>D4RWJ9</accession>
<comment type="catalytic activity">
    <reaction evidence="1">
        <text>inosine + phosphate = alpha-D-ribose 1-phosphate + hypoxanthine</text>
        <dbReference type="Rhea" id="RHEA:27646"/>
        <dbReference type="ChEBI" id="CHEBI:17368"/>
        <dbReference type="ChEBI" id="CHEBI:17596"/>
        <dbReference type="ChEBI" id="CHEBI:43474"/>
        <dbReference type="ChEBI" id="CHEBI:57720"/>
        <dbReference type="EC" id="2.4.2.1"/>
    </reaction>
    <physiologicalReaction direction="left-to-right" evidence="1">
        <dbReference type="Rhea" id="RHEA:27647"/>
    </physiologicalReaction>
</comment>
<evidence type="ECO:0000256" key="11">
    <source>
        <dbReference type="RuleBase" id="RU361274"/>
    </source>
</evidence>
<dbReference type="eggNOG" id="COG1496">
    <property type="taxonomic scope" value="Bacteria"/>
</dbReference>
<keyword evidence="6" id="KW-0378">Hydrolase</keyword>
<organism evidence="12 13">
    <name type="scientific">Eshraghiella crossota DSM 2876</name>
    <dbReference type="NCBI Taxonomy" id="511680"/>
    <lineage>
        <taxon>Bacteria</taxon>
        <taxon>Bacillati</taxon>
        <taxon>Bacillota</taxon>
        <taxon>Clostridia</taxon>
        <taxon>Lachnospirales</taxon>
        <taxon>Lachnospiraceae</taxon>
        <taxon>Eshraghiella</taxon>
    </lineage>
</organism>
<evidence type="ECO:0000256" key="1">
    <source>
        <dbReference type="ARBA" id="ARBA00000553"/>
    </source>
</evidence>
<evidence type="ECO:0000256" key="9">
    <source>
        <dbReference type="ARBA" id="ARBA00048968"/>
    </source>
</evidence>
<evidence type="ECO:0000256" key="4">
    <source>
        <dbReference type="ARBA" id="ARBA00022679"/>
    </source>
</evidence>
<proteinExistence type="inferred from homology"/>
<evidence type="ECO:0000313" key="13">
    <source>
        <dbReference type="Proteomes" id="UP000006238"/>
    </source>
</evidence>